<keyword evidence="3" id="KW-0808">Transferase</keyword>
<keyword evidence="1" id="KW-1133">Transmembrane helix</keyword>
<gene>
    <name evidence="3" type="ORF">G7043_22400</name>
</gene>
<organism evidence="3 4">
    <name type="scientific">Lentzea alba</name>
    <dbReference type="NCBI Taxonomy" id="2714351"/>
    <lineage>
        <taxon>Bacteria</taxon>
        <taxon>Bacillati</taxon>
        <taxon>Actinomycetota</taxon>
        <taxon>Actinomycetes</taxon>
        <taxon>Pseudonocardiales</taxon>
        <taxon>Pseudonocardiaceae</taxon>
        <taxon>Lentzea</taxon>
    </lineage>
</organism>
<dbReference type="AlphaFoldDB" id="A0A7C9RTS0"/>
<dbReference type="GO" id="GO:0000271">
    <property type="term" value="P:polysaccharide biosynthetic process"/>
    <property type="evidence" value="ECO:0007669"/>
    <property type="project" value="TreeGrafter"/>
</dbReference>
<evidence type="ECO:0000313" key="4">
    <source>
        <dbReference type="Proteomes" id="UP000481360"/>
    </source>
</evidence>
<comment type="caution">
    <text evidence="3">The sequence shown here is derived from an EMBL/GenBank/DDBJ whole genome shotgun (WGS) entry which is preliminary data.</text>
</comment>
<feature type="transmembrane region" description="Helical" evidence="1">
    <location>
        <begin position="303"/>
        <end position="322"/>
    </location>
</feature>
<feature type="transmembrane region" description="Helical" evidence="1">
    <location>
        <begin position="58"/>
        <end position="79"/>
    </location>
</feature>
<accession>A0A7C9RTS0</accession>
<feature type="transmembrane region" description="Helical" evidence="1">
    <location>
        <begin position="271"/>
        <end position="291"/>
    </location>
</feature>
<feature type="transmembrane region" description="Helical" evidence="1">
    <location>
        <begin position="175"/>
        <end position="195"/>
    </location>
</feature>
<sequence length="392" mass="43834">MRSSNRPYMASVDQLRAYAVLLVIFFHGTQIFGTWIAHDRPFQFGEDWLYSTNPAATVIFEGHTGVTLFMVLSGFIFAVGTIGKDVSYPRFMANRLLRIYPLFMVIVLIALAANPGAFGFLPFLQTVLGLGNLPGALVLGDISSGALWAVAVEMQFYLLFPLLNKLLTRFGLPTFLRLFAAIAVIRALVWFVTTVPNPDSILYYNLVGRIDQFLIGMIAAWLYLRYADHFRGWWKIGASAGIVVAALWAFNQVHGFFNHGWWRLVWVDVEGGMWALVVLTYVATVRATNVVARTVTKIGELSFSLYLLHLVIAGVLVNNRWWIEIPGIGAMASALVTVAALFLPVSIAVAMVTYHGIESPFLRLRVKYLIEPKVPIELQQLDRDLERATRSS</sequence>
<dbReference type="InterPro" id="IPR050879">
    <property type="entry name" value="Acyltransferase_3"/>
</dbReference>
<reference evidence="3 4" key="1">
    <citation type="submission" date="2020-03" db="EMBL/GenBank/DDBJ databases">
        <title>Isolation and identification of active actinomycetes.</title>
        <authorList>
            <person name="Sun X."/>
        </authorList>
    </citation>
    <scope>NUCLEOTIDE SEQUENCE [LARGE SCALE GENOMIC DNA]</scope>
    <source>
        <strain evidence="3 4">NEAU-D13</strain>
    </source>
</reference>
<feature type="domain" description="Acyltransferase 3" evidence="2">
    <location>
        <begin position="10"/>
        <end position="352"/>
    </location>
</feature>
<dbReference type="PANTHER" id="PTHR23028">
    <property type="entry name" value="ACETYLTRANSFERASE"/>
    <property type="match status" value="1"/>
</dbReference>
<feature type="transmembrane region" description="Helical" evidence="1">
    <location>
        <begin position="201"/>
        <end position="224"/>
    </location>
</feature>
<feature type="transmembrane region" description="Helical" evidence="1">
    <location>
        <begin position="328"/>
        <end position="357"/>
    </location>
</feature>
<evidence type="ECO:0000313" key="3">
    <source>
        <dbReference type="EMBL" id="NGY61683.1"/>
    </source>
</evidence>
<dbReference type="Pfam" id="PF01757">
    <property type="entry name" value="Acyl_transf_3"/>
    <property type="match status" value="1"/>
</dbReference>
<keyword evidence="3" id="KW-0012">Acyltransferase</keyword>
<dbReference type="Proteomes" id="UP000481360">
    <property type="component" value="Unassembled WGS sequence"/>
</dbReference>
<dbReference type="PANTHER" id="PTHR23028:SF53">
    <property type="entry name" value="ACYL_TRANSF_3 DOMAIN-CONTAINING PROTEIN"/>
    <property type="match status" value="1"/>
</dbReference>
<protein>
    <submittedName>
        <fullName evidence="3">Acyltransferase</fullName>
    </submittedName>
</protein>
<feature type="transmembrane region" description="Helical" evidence="1">
    <location>
        <begin position="145"/>
        <end position="163"/>
    </location>
</feature>
<keyword evidence="1" id="KW-0472">Membrane</keyword>
<keyword evidence="1" id="KW-0812">Transmembrane</keyword>
<keyword evidence="4" id="KW-1185">Reference proteome</keyword>
<feature type="transmembrane region" description="Helical" evidence="1">
    <location>
        <begin position="99"/>
        <end position="125"/>
    </location>
</feature>
<feature type="transmembrane region" description="Helical" evidence="1">
    <location>
        <begin position="233"/>
        <end position="251"/>
    </location>
</feature>
<evidence type="ECO:0000259" key="2">
    <source>
        <dbReference type="Pfam" id="PF01757"/>
    </source>
</evidence>
<dbReference type="GO" id="GO:0016747">
    <property type="term" value="F:acyltransferase activity, transferring groups other than amino-acyl groups"/>
    <property type="evidence" value="ECO:0007669"/>
    <property type="project" value="InterPro"/>
</dbReference>
<dbReference type="RefSeq" id="WP_166048442.1">
    <property type="nucleotide sequence ID" value="NZ_JAAMPJ010000006.1"/>
</dbReference>
<feature type="transmembrane region" description="Helical" evidence="1">
    <location>
        <begin position="20"/>
        <end position="38"/>
    </location>
</feature>
<evidence type="ECO:0000256" key="1">
    <source>
        <dbReference type="SAM" id="Phobius"/>
    </source>
</evidence>
<dbReference type="InterPro" id="IPR002656">
    <property type="entry name" value="Acyl_transf_3_dom"/>
</dbReference>
<dbReference type="EMBL" id="JAAMPJ010000006">
    <property type="protein sequence ID" value="NGY61683.1"/>
    <property type="molecule type" value="Genomic_DNA"/>
</dbReference>
<name>A0A7C9RTS0_9PSEU</name>
<dbReference type="GO" id="GO:0016020">
    <property type="term" value="C:membrane"/>
    <property type="evidence" value="ECO:0007669"/>
    <property type="project" value="TreeGrafter"/>
</dbReference>
<proteinExistence type="predicted"/>